<keyword evidence="2" id="KW-1185">Reference proteome</keyword>
<dbReference type="OrthoDB" id="10454699at2759"/>
<dbReference type="KEGG" id="lbc:LACBIDRAFT_313177"/>
<dbReference type="RefSeq" id="XP_001888663.1">
    <property type="nucleotide sequence ID" value="XM_001888628.1"/>
</dbReference>
<evidence type="ECO:0000313" key="1">
    <source>
        <dbReference type="EMBL" id="EDR00654.1"/>
    </source>
</evidence>
<sequence>MMDLTLPGGFGEENVSVVRGRFNLVRVDQGFLFILRRRTTMVGYNCSGVFSVCVRRFQIAWMPS</sequence>
<organism evidence="2">
    <name type="scientific">Laccaria bicolor (strain S238N-H82 / ATCC MYA-4686)</name>
    <name type="common">Bicoloured deceiver</name>
    <name type="synonym">Laccaria laccata var. bicolor</name>
    <dbReference type="NCBI Taxonomy" id="486041"/>
    <lineage>
        <taxon>Eukaryota</taxon>
        <taxon>Fungi</taxon>
        <taxon>Dikarya</taxon>
        <taxon>Basidiomycota</taxon>
        <taxon>Agaricomycotina</taxon>
        <taxon>Agaricomycetes</taxon>
        <taxon>Agaricomycetidae</taxon>
        <taxon>Agaricales</taxon>
        <taxon>Agaricineae</taxon>
        <taxon>Hydnangiaceae</taxon>
        <taxon>Laccaria</taxon>
    </lineage>
</organism>
<proteinExistence type="predicted"/>
<dbReference type="Proteomes" id="UP000001194">
    <property type="component" value="Unassembled WGS sequence"/>
</dbReference>
<reference evidence="1 2" key="1">
    <citation type="journal article" date="2008" name="Nature">
        <title>The genome of Laccaria bicolor provides insights into mycorrhizal symbiosis.</title>
        <authorList>
            <person name="Martin F."/>
            <person name="Aerts A."/>
            <person name="Ahren D."/>
            <person name="Brun A."/>
            <person name="Danchin E.G.J."/>
            <person name="Duchaussoy F."/>
            <person name="Gibon J."/>
            <person name="Kohler A."/>
            <person name="Lindquist E."/>
            <person name="Pereda V."/>
            <person name="Salamov A."/>
            <person name="Shapiro H.J."/>
            <person name="Wuyts J."/>
            <person name="Blaudez D."/>
            <person name="Buee M."/>
            <person name="Brokstein P."/>
            <person name="Canbaeck B."/>
            <person name="Cohen D."/>
            <person name="Courty P.E."/>
            <person name="Coutinho P.M."/>
            <person name="Delaruelle C."/>
            <person name="Detter J.C."/>
            <person name="Deveau A."/>
            <person name="DiFazio S."/>
            <person name="Duplessis S."/>
            <person name="Fraissinet-Tachet L."/>
            <person name="Lucic E."/>
            <person name="Frey-Klett P."/>
            <person name="Fourrey C."/>
            <person name="Feussner I."/>
            <person name="Gay G."/>
            <person name="Grimwood J."/>
            <person name="Hoegger P.J."/>
            <person name="Jain P."/>
            <person name="Kilaru S."/>
            <person name="Labbe J."/>
            <person name="Lin Y.C."/>
            <person name="Legue V."/>
            <person name="Le Tacon F."/>
            <person name="Marmeisse R."/>
            <person name="Melayah D."/>
            <person name="Montanini B."/>
            <person name="Muratet M."/>
            <person name="Nehls U."/>
            <person name="Niculita-Hirzel H."/>
            <person name="Oudot-Le Secq M.P."/>
            <person name="Peter M."/>
            <person name="Quesneville H."/>
            <person name="Rajashekar B."/>
            <person name="Reich M."/>
            <person name="Rouhier N."/>
            <person name="Schmutz J."/>
            <person name="Yin T."/>
            <person name="Chalot M."/>
            <person name="Henrissat B."/>
            <person name="Kuees U."/>
            <person name="Lucas S."/>
            <person name="Van de Peer Y."/>
            <person name="Podila G.K."/>
            <person name="Polle A."/>
            <person name="Pukkila P.J."/>
            <person name="Richardson P.M."/>
            <person name="Rouze P."/>
            <person name="Sanders I.R."/>
            <person name="Stajich J.E."/>
            <person name="Tunlid A."/>
            <person name="Tuskan G."/>
            <person name="Grigoriev I.V."/>
        </authorList>
    </citation>
    <scope>NUCLEOTIDE SEQUENCE [LARGE SCALE GENOMIC DNA]</scope>
    <source>
        <strain evidence="2">S238N-H82 / ATCC MYA-4686</strain>
    </source>
</reference>
<dbReference type="EMBL" id="DS547147">
    <property type="protein sequence ID" value="EDR00654.1"/>
    <property type="molecule type" value="Genomic_DNA"/>
</dbReference>
<dbReference type="InParanoid" id="B0DXQ2"/>
<dbReference type="HOGENOM" id="CLU_2868062_0_0_1"/>
<dbReference type="AlphaFoldDB" id="B0DXQ2"/>
<protein>
    <submittedName>
        <fullName evidence="1">Predicted protein</fullName>
    </submittedName>
</protein>
<dbReference type="GeneID" id="6084387"/>
<accession>B0DXQ2</accession>
<gene>
    <name evidence="1" type="ORF">LACBIDRAFT_313177</name>
</gene>
<evidence type="ECO:0000313" key="2">
    <source>
        <dbReference type="Proteomes" id="UP000001194"/>
    </source>
</evidence>
<name>B0DXQ2_LACBS</name>